<protein>
    <submittedName>
        <fullName evidence="1">Translocation/assembly module TamB</fullName>
    </submittedName>
</protein>
<dbReference type="Proteomes" id="UP001302059">
    <property type="component" value="Unassembled WGS sequence"/>
</dbReference>
<gene>
    <name evidence="1" type="ORF">QOL99_17005</name>
</gene>
<accession>A0ABT7JMY7</accession>
<evidence type="ECO:0000313" key="2">
    <source>
        <dbReference type="Proteomes" id="UP001302059"/>
    </source>
</evidence>
<keyword evidence="2" id="KW-1185">Reference proteome</keyword>
<reference evidence="1 2" key="1">
    <citation type="submission" date="2023-05" db="EMBL/GenBank/DDBJ databases">
        <authorList>
            <person name="Gao F."/>
        </authorList>
    </citation>
    <scope>NUCLEOTIDE SEQUENCE [LARGE SCALE GENOMIC DNA]</scope>
    <source>
        <strain evidence="1 2">MIMF12</strain>
    </source>
</reference>
<proteinExistence type="predicted"/>
<sequence length="502" mass="51552">TLAALPSGPLTGRVNLLPALGGRVQTSLSPFLADLPADLRAALVAGQLIADVTPDGAALGSSGGRYLGQPLGLRARVDWRRGVRASGTLTHPGSRVPFAYDGRDLRVRGARLDARVLRPLVEATGQVTADLTLPGLDPERASGRLGVDVRALGERVTGRVTLRGGQPAGEVRGGPLRLRVRDGGLTLTGELADHALTATARLRGLSDVSDVRANVTGPYLEASAAGDLTALRGTVRVREQRFGTGDASLTLPAQTLPLTAAPTAGRVTLGGLSFAGGRWAGGTELRYALGGRAGTVAVRGGGRTLAALPSGPLTGRVNLLPALGGRVQADLSPLRAGLPEGVRQDLSLGWLLADLSPDGATLRTGGSLYLGQPLTLRGAVSWRGGVRADAELTHPGSRIPLTYDGRDLRVRGARLDALVLRPFVEASGQVTASLTVPGLDPDRADGQLGVNLTAAGERVTGRITLRNGVPSGEVRAGPLRLTARDGVLALTGEAADHTLSAT</sequence>
<organism evidence="1 2">
    <name type="scientific">Deinococcus rhizophilus</name>
    <dbReference type="NCBI Taxonomy" id="3049544"/>
    <lineage>
        <taxon>Bacteria</taxon>
        <taxon>Thermotogati</taxon>
        <taxon>Deinococcota</taxon>
        <taxon>Deinococci</taxon>
        <taxon>Deinococcales</taxon>
        <taxon>Deinococcaceae</taxon>
        <taxon>Deinococcus</taxon>
    </lineage>
</organism>
<name>A0ABT7JMY7_9DEIO</name>
<evidence type="ECO:0000313" key="1">
    <source>
        <dbReference type="EMBL" id="MDL2345830.1"/>
    </source>
</evidence>
<comment type="caution">
    <text evidence="1">The sequence shown here is derived from an EMBL/GenBank/DDBJ whole genome shotgun (WGS) entry which is preliminary data.</text>
</comment>
<dbReference type="EMBL" id="JASNGB010000318">
    <property type="protein sequence ID" value="MDL2345830.1"/>
    <property type="molecule type" value="Genomic_DNA"/>
</dbReference>
<feature type="non-terminal residue" evidence="1">
    <location>
        <position position="1"/>
    </location>
</feature>
<feature type="non-terminal residue" evidence="1">
    <location>
        <position position="502"/>
    </location>
</feature>